<accession>A0A183LCK5</accession>
<dbReference type="Proteomes" id="UP000277204">
    <property type="component" value="Unassembled WGS sequence"/>
</dbReference>
<keyword evidence="2" id="KW-1185">Reference proteome</keyword>
<sequence>MVVGGGFQTVHSSPALELGVKCHMLSYDKLTPFTKSSTTTILNFRSNTLQQSVESEQLCDQISTDIEFTSKLSKEM</sequence>
<evidence type="ECO:0000313" key="2">
    <source>
        <dbReference type="Proteomes" id="UP000277204"/>
    </source>
</evidence>
<organism evidence="1 2">
    <name type="scientific">Schistosoma margrebowiei</name>
    <dbReference type="NCBI Taxonomy" id="48269"/>
    <lineage>
        <taxon>Eukaryota</taxon>
        <taxon>Metazoa</taxon>
        <taxon>Spiralia</taxon>
        <taxon>Lophotrochozoa</taxon>
        <taxon>Platyhelminthes</taxon>
        <taxon>Trematoda</taxon>
        <taxon>Digenea</taxon>
        <taxon>Strigeidida</taxon>
        <taxon>Schistosomatoidea</taxon>
        <taxon>Schistosomatidae</taxon>
        <taxon>Schistosoma</taxon>
    </lineage>
</organism>
<reference evidence="1 2" key="1">
    <citation type="submission" date="2018-11" db="EMBL/GenBank/DDBJ databases">
        <authorList>
            <consortium name="Pathogen Informatics"/>
        </authorList>
    </citation>
    <scope>NUCLEOTIDE SEQUENCE [LARGE SCALE GENOMIC DNA]</scope>
    <source>
        <strain evidence="1 2">Zambia</strain>
    </source>
</reference>
<proteinExistence type="predicted"/>
<name>A0A183LCK5_9TREM</name>
<protein>
    <submittedName>
        <fullName evidence="1">Uncharacterized protein</fullName>
    </submittedName>
</protein>
<dbReference type="EMBL" id="UZAI01000342">
    <property type="protein sequence ID" value="VDO51591.1"/>
    <property type="molecule type" value="Genomic_DNA"/>
</dbReference>
<evidence type="ECO:0000313" key="1">
    <source>
        <dbReference type="EMBL" id="VDO51591.1"/>
    </source>
</evidence>
<gene>
    <name evidence="1" type="ORF">SMRZ_LOCUS1530</name>
</gene>
<dbReference type="AlphaFoldDB" id="A0A183LCK5"/>